<gene>
    <name evidence="2" type="ORF">GWI33_008414</name>
</gene>
<dbReference type="Proteomes" id="UP000625711">
    <property type="component" value="Unassembled WGS sequence"/>
</dbReference>
<reference evidence="2" key="1">
    <citation type="submission" date="2020-08" db="EMBL/GenBank/DDBJ databases">
        <title>Genome sequencing and assembly of the red palm weevil Rhynchophorus ferrugineus.</title>
        <authorList>
            <person name="Dias G.B."/>
            <person name="Bergman C.M."/>
            <person name="Manee M."/>
        </authorList>
    </citation>
    <scope>NUCLEOTIDE SEQUENCE</scope>
    <source>
        <strain evidence="2">AA-2017</strain>
        <tissue evidence="2">Whole larva</tissue>
    </source>
</reference>
<comment type="caution">
    <text evidence="2">The sequence shown here is derived from an EMBL/GenBank/DDBJ whole genome shotgun (WGS) entry which is preliminary data.</text>
</comment>
<protein>
    <submittedName>
        <fullName evidence="2">Uncharacterized protein</fullName>
    </submittedName>
</protein>
<sequence length="106" mass="12036">MPKKSSNKKGKKFDEETPIIIVEGPSQENLKNIPYVDEEKTKEQVIEDGEDKGDGPSRSSRIETPYHRKNSISLPNLDDFEVIQQAPVTDFNSASELETDDELDVW</sequence>
<evidence type="ECO:0000313" key="2">
    <source>
        <dbReference type="EMBL" id="KAF7278455.1"/>
    </source>
</evidence>
<proteinExistence type="predicted"/>
<keyword evidence="3" id="KW-1185">Reference proteome</keyword>
<accession>A0A834II67</accession>
<feature type="compositionally biased region" description="Basic and acidic residues" evidence="1">
    <location>
        <begin position="52"/>
        <end position="66"/>
    </location>
</feature>
<evidence type="ECO:0000313" key="3">
    <source>
        <dbReference type="Proteomes" id="UP000625711"/>
    </source>
</evidence>
<name>A0A834II67_RHYFE</name>
<feature type="region of interest" description="Disordered" evidence="1">
    <location>
        <begin position="35"/>
        <end position="71"/>
    </location>
</feature>
<dbReference type="EMBL" id="JAACXV010000400">
    <property type="protein sequence ID" value="KAF7278455.1"/>
    <property type="molecule type" value="Genomic_DNA"/>
</dbReference>
<organism evidence="2 3">
    <name type="scientific">Rhynchophorus ferrugineus</name>
    <name type="common">Red palm weevil</name>
    <name type="synonym">Curculio ferrugineus</name>
    <dbReference type="NCBI Taxonomy" id="354439"/>
    <lineage>
        <taxon>Eukaryota</taxon>
        <taxon>Metazoa</taxon>
        <taxon>Ecdysozoa</taxon>
        <taxon>Arthropoda</taxon>
        <taxon>Hexapoda</taxon>
        <taxon>Insecta</taxon>
        <taxon>Pterygota</taxon>
        <taxon>Neoptera</taxon>
        <taxon>Endopterygota</taxon>
        <taxon>Coleoptera</taxon>
        <taxon>Polyphaga</taxon>
        <taxon>Cucujiformia</taxon>
        <taxon>Curculionidae</taxon>
        <taxon>Dryophthorinae</taxon>
        <taxon>Rhynchophorus</taxon>
    </lineage>
</organism>
<evidence type="ECO:0000256" key="1">
    <source>
        <dbReference type="SAM" id="MobiDB-lite"/>
    </source>
</evidence>
<dbReference type="AlphaFoldDB" id="A0A834II67"/>